<dbReference type="FunFam" id="3.40.50.10050:FF:000001">
    <property type="entry name" value="Translation initiation factor IF-2"/>
    <property type="match status" value="1"/>
</dbReference>
<dbReference type="FunFam" id="2.40.30.10:FF:000007">
    <property type="entry name" value="Translation initiation factor IF-2"/>
    <property type="match status" value="1"/>
</dbReference>
<dbReference type="CDD" id="cd01887">
    <property type="entry name" value="IF2_eIF5B"/>
    <property type="match status" value="1"/>
</dbReference>
<dbReference type="Gene3D" id="2.40.30.10">
    <property type="entry name" value="Translation factors"/>
    <property type="match status" value="2"/>
</dbReference>
<evidence type="ECO:0000256" key="8">
    <source>
        <dbReference type="ARBA" id="ARBA00025162"/>
    </source>
</evidence>
<evidence type="ECO:0000256" key="2">
    <source>
        <dbReference type="ARBA" id="ARBA00020675"/>
    </source>
</evidence>
<comment type="similarity">
    <text evidence="1 9 10">Belongs to the TRAFAC class translation factor GTPase superfamily. Classic translation factor GTPase family. IF-2 subfamily.</text>
</comment>
<dbReference type="FunFam" id="3.40.50.300:FF:000019">
    <property type="entry name" value="Translation initiation factor IF-2"/>
    <property type="match status" value="1"/>
</dbReference>
<dbReference type="Pfam" id="PF11987">
    <property type="entry name" value="IF-2"/>
    <property type="match status" value="1"/>
</dbReference>
<dbReference type="PANTHER" id="PTHR43381">
    <property type="entry name" value="TRANSLATION INITIATION FACTOR IF-2-RELATED"/>
    <property type="match status" value="1"/>
</dbReference>
<proteinExistence type="inferred from homology"/>
<name>A0A418INI2_STAXY</name>
<keyword evidence="6 9" id="KW-0648">Protein biosynthesis</keyword>
<evidence type="ECO:0000256" key="3">
    <source>
        <dbReference type="ARBA" id="ARBA00022490"/>
    </source>
</evidence>
<keyword evidence="4 9" id="KW-0396">Initiation factor</keyword>
<evidence type="ECO:0000259" key="12">
    <source>
        <dbReference type="PROSITE" id="PS51722"/>
    </source>
</evidence>
<dbReference type="InterPro" id="IPR027417">
    <property type="entry name" value="P-loop_NTPase"/>
</dbReference>
<sequence>MSKKRIYEYAKDLKLKSKDIIDELAKMDVEVTSHMQTLEDDQIKALDKIYKPEQAQQPAKSEQKSAQNKQATTNNKNNQGNKGNQNNKSNNKKNNKNNKNTNKNNKNNKQPKQEEPKEIPSKITYHDGITVGELAEKLNIDSSGIIKKLFLLGIMANINQSLDDETLELIVDDYGVELEKEVIIDEEDLSIYFEDEADEENGIERPAVVTIMGHVDHGKTTLLDSIRHTKVTAGEAGGITQHIGAYQIENDGKKITFLDTPGHAAFTTMRARGAQVTDITILVVAADDGVMPQTIEAINHAKEAEVPTIVAVNKVDKPTANPDRVMQELTEYGLIPEAWGGDTIFVPLSALSGDGIEDLLEMIVLTSEVQELKANPSKHAVGTVIEAELDKSRGPSASLLVQNGTLNVGDSLVVGNTYGRIRAMVNDLGQRIKSAGPSTPVEITGINDVPQAGDRFVVFKDEKQARRIGEARHEANVLQQRQESKSVSLDNLFEQMKQGEMKDLNVIIKGDVQGSVEALAASLMKIDVEGVNVRIIHTAVGAINESDVTLANASNGIIIGFNVRPDTGAKRAADNEGVDMRLHRVIYNVIEEIESAMKGMLDPEFEEQVIGQAEVRQTFKVSKVGTIAGSYVIDGKITRNAGVRVIRDGVVQFEGELDTLKRFKDDVKEVAQGYECGITVEKFNDLKEGDIIEAFEMVEIKR</sequence>
<comment type="function">
    <text evidence="8 9 10">One of the essential components for the initiation of protein synthesis. Protects formylmethionyl-tRNA from spontaneous hydrolysis and promotes its binding to the 30S ribosomal subunits. Also involved in the hydrolysis of GTP during the formation of the 70S ribosomal complex.</text>
</comment>
<dbReference type="InterPro" id="IPR015760">
    <property type="entry name" value="TIF_IF2"/>
</dbReference>
<feature type="domain" description="Tr-type G" evidence="12">
    <location>
        <begin position="204"/>
        <end position="373"/>
    </location>
</feature>
<accession>A0A418INI2</accession>
<dbReference type="InterPro" id="IPR044145">
    <property type="entry name" value="IF2_II"/>
</dbReference>
<dbReference type="PROSITE" id="PS51722">
    <property type="entry name" value="G_TR_2"/>
    <property type="match status" value="1"/>
</dbReference>
<dbReference type="GO" id="GO:0003924">
    <property type="term" value="F:GTPase activity"/>
    <property type="evidence" value="ECO:0007669"/>
    <property type="project" value="UniProtKB-UniRule"/>
</dbReference>
<dbReference type="NCBIfam" id="TIGR00487">
    <property type="entry name" value="IF-2"/>
    <property type="match status" value="1"/>
</dbReference>
<evidence type="ECO:0000313" key="14">
    <source>
        <dbReference type="Proteomes" id="UP000285567"/>
    </source>
</evidence>
<evidence type="ECO:0000256" key="1">
    <source>
        <dbReference type="ARBA" id="ARBA00007733"/>
    </source>
</evidence>
<feature type="binding site" evidence="9">
    <location>
        <begin position="213"/>
        <end position="220"/>
    </location>
    <ligand>
        <name>GTP</name>
        <dbReference type="ChEBI" id="CHEBI:37565"/>
    </ligand>
</feature>
<feature type="region of interest" description="Disordered" evidence="11">
    <location>
        <begin position="48"/>
        <end position="121"/>
    </location>
</feature>
<dbReference type="HAMAP" id="MF_00100_B">
    <property type="entry name" value="IF_2_B"/>
    <property type="match status" value="1"/>
</dbReference>
<dbReference type="SUPFAM" id="SSF52540">
    <property type="entry name" value="P-loop containing nucleoside triphosphate hydrolases"/>
    <property type="match status" value="1"/>
</dbReference>
<feature type="compositionally biased region" description="Low complexity" evidence="11">
    <location>
        <begin position="67"/>
        <end position="89"/>
    </location>
</feature>
<dbReference type="Gene3D" id="3.40.50.300">
    <property type="entry name" value="P-loop containing nucleotide triphosphate hydrolases"/>
    <property type="match status" value="1"/>
</dbReference>
<dbReference type="FunFam" id="2.40.30.10:FF:000008">
    <property type="entry name" value="Translation initiation factor IF-2"/>
    <property type="match status" value="1"/>
</dbReference>
<dbReference type="InterPro" id="IPR009000">
    <property type="entry name" value="Transl_B-barrel_sf"/>
</dbReference>
<dbReference type="GO" id="GO:0005525">
    <property type="term" value="F:GTP binding"/>
    <property type="evidence" value="ECO:0007669"/>
    <property type="project" value="UniProtKB-KW"/>
</dbReference>
<dbReference type="AlphaFoldDB" id="A0A418INI2"/>
<evidence type="ECO:0000256" key="5">
    <source>
        <dbReference type="ARBA" id="ARBA00022741"/>
    </source>
</evidence>
<dbReference type="InterPro" id="IPR053905">
    <property type="entry name" value="EF-G-like_DII"/>
</dbReference>
<dbReference type="InterPro" id="IPR005225">
    <property type="entry name" value="Small_GTP-bd"/>
</dbReference>
<feature type="compositionally biased region" description="Low complexity" evidence="11">
    <location>
        <begin position="97"/>
        <end position="110"/>
    </location>
</feature>
<dbReference type="GO" id="GO:0003743">
    <property type="term" value="F:translation initiation factor activity"/>
    <property type="evidence" value="ECO:0007669"/>
    <property type="project" value="UniProtKB-UniRule"/>
</dbReference>
<gene>
    <name evidence="9" type="primary">infB</name>
    <name evidence="13" type="ORF">BU097_07565</name>
</gene>
<dbReference type="PANTHER" id="PTHR43381:SF5">
    <property type="entry name" value="TR-TYPE G DOMAIN-CONTAINING PROTEIN"/>
    <property type="match status" value="1"/>
</dbReference>
<dbReference type="InterPro" id="IPR000795">
    <property type="entry name" value="T_Tr_GTP-bd_dom"/>
</dbReference>
<keyword evidence="5 9" id="KW-0547">Nucleotide-binding</keyword>
<dbReference type="Gene3D" id="1.10.10.2480">
    <property type="match status" value="1"/>
</dbReference>
<evidence type="ECO:0000256" key="10">
    <source>
        <dbReference type="RuleBase" id="RU000644"/>
    </source>
</evidence>
<evidence type="ECO:0000256" key="9">
    <source>
        <dbReference type="HAMAP-Rule" id="MF_00100"/>
    </source>
</evidence>
<evidence type="ECO:0000256" key="6">
    <source>
        <dbReference type="ARBA" id="ARBA00022917"/>
    </source>
</evidence>
<dbReference type="Pfam" id="PF22042">
    <property type="entry name" value="EF-G_D2"/>
    <property type="match status" value="1"/>
</dbReference>
<evidence type="ECO:0000256" key="11">
    <source>
        <dbReference type="SAM" id="MobiDB-lite"/>
    </source>
</evidence>
<dbReference type="Gene3D" id="3.40.50.10050">
    <property type="entry name" value="Translation initiation factor IF- 2, domain 3"/>
    <property type="match status" value="1"/>
</dbReference>
<keyword evidence="3 9" id="KW-0963">Cytoplasm</keyword>
<feature type="region of interest" description="G-domain" evidence="9">
    <location>
        <begin position="207"/>
        <end position="355"/>
    </location>
</feature>
<dbReference type="NCBIfam" id="TIGR00231">
    <property type="entry name" value="small_GTP"/>
    <property type="match status" value="1"/>
</dbReference>
<dbReference type="RefSeq" id="WP_017724304.1">
    <property type="nucleotide sequence ID" value="NZ_CABIWF010000001.1"/>
</dbReference>
<reference evidence="13 14" key="1">
    <citation type="journal article" date="2016" name="Front. Microbiol.">
        <title>Comprehensive Phylogenetic Analysis of Bovine Non-aureus Staphylococci Species Based on Whole-Genome Sequencing.</title>
        <authorList>
            <person name="Naushad S."/>
            <person name="Barkema H.W."/>
            <person name="Luby C."/>
            <person name="Condas L.A."/>
            <person name="Nobrega D.B."/>
            <person name="Carson D.A."/>
            <person name="De Buck J."/>
        </authorList>
    </citation>
    <scope>NUCLEOTIDE SEQUENCE [LARGE SCALE GENOMIC DNA]</scope>
    <source>
        <strain evidence="13 14">SNUC 102</strain>
    </source>
</reference>
<evidence type="ECO:0000256" key="7">
    <source>
        <dbReference type="ARBA" id="ARBA00023134"/>
    </source>
</evidence>
<dbReference type="GO" id="GO:0005829">
    <property type="term" value="C:cytosol"/>
    <property type="evidence" value="ECO:0007669"/>
    <property type="project" value="TreeGrafter"/>
</dbReference>
<dbReference type="CDD" id="cd03702">
    <property type="entry name" value="IF2_mtIF2_II"/>
    <property type="match status" value="1"/>
</dbReference>
<dbReference type="PROSITE" id="PS01176">
    <property type="entry name" value="IF2"/>
    <property type="match status" value="1"/>
</dbReference>
<protein>
    <recommendedName>
        <fullName evidence="2 9">Translation initiation factor IF-2</fullName>
    </recommendedName>
</protein>
<feature type="compositionally biased region" description="Basic and acidic residues" evidence="11">
    <location>
        <begin position="111"/>
        <end position="120"/>
    </location>
</feature>
<dbReference type="Pfam" id="PF00009">
    <property type="entry name" value="GTP_EFTU"/>
    <property type="match status" value="1"/>
</dbReference>
<dbReference type="InterPro" id="IPR036925">
    <property type="entry name" value="TIF_IF2_dom3_sf"/>
</dbReference>
<comment type="subcellular location">
    <subcellularLocation>
        <location evidence="9">Cytoplasm</location>
    </subcellularLocation>
</comment>
<dbReference type="Proteomes" id="UP000285567">
    <property type="component" value="Unassembled WGS sequence"/>
</dbReference>
<evidence type="ECO:0000313" key="13">
    <source>
        <dbReference type="EMBL" id="RIN10763.1"/>
    </source>
</evidence>
<keyword evidence="14" id="KW-1185">Reference proteome</keyword>
<dbReference type="CDD" id="cd03692">
    <property type="entry name" value="mtIF2_IVc"/>
    <property type="match status" value="1"/>
</dbReference>
<feature type="binding site" evidence="9">
    <location>
        <begin position="313"/>
        <end position="316"/>
    </location>
    <ligand>
        <name>GTP</name>
        <dbReference type="ChEBI" id="CHEBI:37565"/>
    </ligand>
</feature>
<feature type="binding site" evidence="9">
    <location>
        <begin position="259"/>
        <end position="263"/>
    </location>
    <ligand>
        <name>GTP</name>
        <dbReference type="ChEBI" id="CHEBI:37565"/>
    </ligand>
</feature>
<comment type="caution">
    <text evidence="13">The sequence shown here is derived from an EMBL/GenBank/DDBJ whole genome shotgun (WGS) entry which is preliminary data.</text>
</comment>
<dbReference type="InterPro" id="IPR023115">
    <property type="entry name" value="TIF_IF2_dom3"/>
</dbReference>
<keyword evidence="7 9" id="KW-0342">GTP-binding</keyword>
<dbReference type="InterPro" id="IPR006847">
    <property type="entry name" value="IF2_N"/>
</dbReference>
<organism evidence="13 14">
    <name type="scientific">Staphylococcus xylosus</name>
    <dbReference type="NCBI Taxonomy" id="1288"/>
    <lineage>
        <taxon>Bacteria</taxon>
        <taxon>Bacillati</taxon>
        <taxon>Bacillota</taxon>
        <taxon>Bacilli</taxon>
        <taxon>Bacillales</taxon>
        <taxon>Staphylococcaceae</taxon>
        <taxon>Staphylococcus</taxon>
    </lineage>
</organism>
<dbReference type="SUPFAM" id="SSF52156">
    <property type="entry name" value="Initiation factor IF2/eIF5b, domain 3"/>
    <property type="match status" value="1"/>
</dbReference>
<dbReference type="OrthoDB" id="9811804at2"/>
<dbReference type="InterPro" id="IPR000178">
    <property type="entry name" value="TF_IF2_bacterial-like"/>
</dbReference>
<dbReference type="SUPFAM" id="SSF50447">
    <property type="entry name" value="Translation proteins"/>
    <property type="match status" value="2"/>
</dbReference>
<feature type="compositionally biased region" description="Polar residues" evidence="11">
    <location>
        <begin position="54"/>
        <end position="66"/>
    </location>
</feature>
<dbReference type="Pfam" id="PF04760">
    <property type="entry name" value="IF2_N"/>
    <property type="match status" value="2"/>
</dbReference>
<dbReference type="EMBL" id="QXUL01000032">
    <property type="protein sequence ID" value="RIN10763.1"/>
    <property type="molecule type" value="Genomic_DNA"/>
</dbReference>
<evidence type="ECO:0000256" key="4">
    <source>
        <dbReference type="ARBA" id="ARBA00022540"/>
    </source>
</evidence>